<dbReference type="AlphaFoldDB" id="A0A1I2SAL6"/>
<protein>
    <recommendedName>
        <fullName evidence="4">PsbP C-terminal domain-containing protein</fullName>
    </recommendedName>
</protein>
<dbReference type="RefSeq" id="WP_092100366.1">
    <property type="nucleotide sequence ID" value="NZ_FOOT01000002.1"/>
</dbReference>
<proteinExistence type="predicted"/>
<keyword evidence="3" id="KW-1185">Reference proteome</keyword>
<gene>
    <name evidence="2" type="ORF">SAMN05421739_102702</name>
</gene>
<evidence type="ECO:0000256" key="1">
    <source>
        <dbReference type="SAM" id="SignalP"/>
    </source>
</evidence>
<sequence length="184" mass="21004">MNMRYLAFLAIILIAGATFAQTKLKKTQLSKEVSALLPQDFMPMPDDGIARKYPATTRPLAVYTSPNGQIDFSVTQRPSQFKAGDLNMLREFYKANLLERFTKVDFIREDVTNVKGNDFLVFEFVSTLADERGASNLAPVQKYSIIQYTIKNDQLYIFTLHVPFSQKNDWQSTARDIMNSITIK</sequence>
<evidence type="ECO:0000313" key="2">
    <source>
        <dbReference type="EMBL" id="SFG49858.1"/>
    </source>
</evidence>
<name>A0A1I2SAL6_9BACT</name>
<keyword evidence="1" id="KW-0732">Signal</keyword>
<dbReference type="OrthoDB" id="877784at2"/>
<feature type="signal peptide" evidence="1">
    <location>
        <begin position="1"/>
        <end position="20"/>
    </location>
</feature>
<reference evidence="3" key="1">
    <citation type="submission" date="2016-10" db="EMBL/GenBank/DDBJ databases">
        <authorList>
            <person name="Varghese N."/>
            <person name="Submissions S."/>
        </authorList>
    </citation>
    <scope>NUCLEOTIDE SEQUENCE [LARGE SCALE GENOMIC DNA]</scope>
    <source>
        <strain evidence="3">LP51</strain>
    </source>
</reference>
<evidence type="ECO:0008006" key="4">
    <source>
        <dbReference type="Google" id="ProtNLM"/>
    </source>
</evidence>
<dbReference type="EMBL" id="FOOT01000002">
    <property type="protein sequence ID" value="SFG49858.1"/>
    <property type="molecule type" value="Genomic_DNA"/>
</dbReference>
<feature type="chain" id="PRO_5011572278" description="PsbP C-terminal domain-containing protein" evidence="1">
    <location>
        <begin position="21"/>
        <end position="184"/>
    </location>
</feature>
<organism evidence="2 3">
    <name type="scientific">Pontibacter chinhatensis</name>
    <dbReference type="NCBI Taxonomy" id="1436961"/>
    <lineage>
        <taxon>Bacteria</taxon>
        <taxon>Pseudomonadati</taxon>
        <taxon>Bacteroidota</taxon>
        <taxon>Cytophagia</taxon>
        <taxon>Cytophagales</taxon>
        <taxon>Hymenobacteraceae</taxon>
        <taxon>Pontibacter</taxon>
    </lineage>
</organism>
<accession>A0A1I2SAL6</accession>
<dbReference type="Proteomes" id="UP000198724">
    <property type="component" value="Unassembled WGS sequence"/>
</dbReference>
<evidence type="ECO:0000313" key="3">
    <source>
        <dbReference type="Proteomes" id="UP000198724"/>
    </source>
</evidence>
<dbReference type="STRING" id="1436961.SAMN05421739_102702"/>